<keyword evidence="1" id="KW-0175">Coiled coil</keyword>
<dbReference type="InterPro" id="IPR036390">
    <property type="entry name" value="WH_DNA-bd_sf"/>
</dbReference>
<dbReference type="Proteomes" id="UP000615961">
    <property type="component" value="Unassembled WGS sequence"/>
</dbReference>
<accession>A0ABR7GXH1</accession>
<dbReference type="RefSeq" id="WP_186873361.1">
    <property type="nucleotide sequence ID" value="NZ_JACOPJ010000007.1"/>
</dbReference>
<name>A0ABR7GXH1_9FIRM</name>
<keyword evidence="3" id="KW-1185">Reference proteome</keyword>
<dbReference type="EMBL" id="JACOPJ010000007">
    <property type="protein sequence ID" value="MBC5699032.1"/>
    <property type="molecule type" value="Genomic_DNA"/>
</dbReference>
<dbReference type="Gene3D" id="1.10.10.10">
    <property type="entry name" value="Winged helix-like DNA-binding domain superfamily/Winged helix DNA-binding domain"/>
    <property type="match status" value="1"/>
</dbReference>
<evidence type="ECO:0000313" key="3">
    <source>
        <dbReference type="Proteomes" id="UP000615961"/>
    </source>
</evidence>
<reference evidence="2 3" key="1">
    <citation type="submission" date="2020-08" db="EMBL/GenBank/DDBJ databases">
        <title>Genome public.</title>
        <authorList>
            <person name="Liu C."/>
            <person name="Sun Q."/>
        </authorList>
    </citation>
    <scope>NUCLEOTIDE SEQUENCE [LARGE SCALE GENOMIC DNA]</scope>
    <source>
        <strain evidence="2 3">NSJ-67</strain>
    </source>
</reference>
<evidence type="ECO:0008006" key="4">
    <source>
        <dbReference type="Google" id="ProtNLM"/>
    </source>
</evidence>
<evidence type="ECO:0000313" key="2">
    <source>
        <dbReference type="EMBL" id="MBC5699032.1"/>
    </source>
</evidence>
<sequence length="224" mass="26675">MKETGWDFLKTLEMLNGLSEKSQEEIKTYIAVVKSRNQTYIRSTVQAVEEQDYATVDQIVKECKRAQKQIAHLQKNMDEMLYYELGIFNGFYEIVESLKEIKEKKEEHRKKEDILGRKHVKNILAYLYENPYARQGQTAEAVGIKPNQLSELLNYLMDADYVNRYGKNKSTQYVLTREGQQLCRDKIKVRKNETILEYSYEAELKENDYGYEKWKDREYYIPTI</sequence>
<comment type="caution">
    <text evidence="2">The sequence shown here is derived from an EMBL/GenBank/DDBJ whole genome shotgun (WGS) entry which is preliminary data.</text>
</comment>
<dbReference type="SUPFAM" id="SSF46785">
    <property type="entry name" value="Winged helix' DNA-binding domain"/>
    <property type="match status" value="1"/>
</dbReference>
<feature type="coiled-coil region" evidence="1">
    <location>
        <begin position="56"/>
        <end position="118"/>
    </location>
</feature>
<proteinExistence type="predicted"/>
<gene>
    <name evidence="2" type="ORF">H8S25_11965</name>
</gene>
<protein>
    <recommendedName>
        <fullName evidence="4">MarR family transcriptional regulator</fullName>
    </recommendedName>
</protein>
<dbReference type="InterPro" id="IPR036388">
    <property type="entry name" value="WH-like_DNA-bd_sf"/>
</dbReference>
<evidence type="ECO:0000256" key="1">
    <source>
        <dbReference type="SAM" id="Coils"/>
    </source>
</evidence>
<organism evidence="2 3">
    <name type="scientific">Roseburia difficilis</name>
    <dbReference type="NCBI Taxonomy" id="2763060"/>
    <lineage>
        <taxon>Bacteria</taxon>
        <taxon>Bacillati</taxon>
        <taxon>Bacillota</taxon>
        <taxon>Clostridia</taxon>
        <taxon>Lachnospirales</taxon>
        <taxon>Lachnospiraceae</taxon>
        <taxon>Roseburia</taxon>
    </lineage>
</organism>